<protein>
    <submittedName>
        <fullName evidence="1">Uncharacterized protein</fullName>
    </submittedName>
</protein>
<sequence length="73" mass="8407">MTQSNQLELLIIWITADSAPVLEIRRGFVTVWKCGRSPTSPDAVVREYHKTRKELRRENSVAQALPVPYRPDD</sequence>
<evidence type="ECO:0000313" key="2">
    <source>
        <dbReference type="Proteomes" id="UP001307889"/>
    </source>
</evidence>
<keyword evidence="2" id="KW-1185">Reference proteome</keyword>
<dbReference type="Proteomes" id="UP001307889">
    <property type="component" value="Chromosome 7"/>
</dbReference>
<proteinExistence type="predicted"/>
<name>A0ABN7AXQ5_9HEMI</name>
<evidence type="ECO:0000313" key="1">
    <source>
        <dbReference type="EMBL" id="BES96942.1"/>
    </source>
</evidence>
<gene>
    <name evidence="1" type="ORF">NTJ_09755</name>
</gene>
<organism evidence="1 2">
    <name type="scientific">Nesidiocoris tenuis</name>
    <dbReference type="NCBI Taxonomy" id="355587"/>
    <lineage>
        <taxon>Eukaryota</taxon>
        <taxon>Metazoa</taxon>
        <taxon>Ecdysozoa</taxon>
        <taxon>Arthropoda</taxon>
        <taxon>Hexapoda</taxon>
        <taxon>Insecta</taxon>
        <taxon>Pterygota</taxon>
        <taxon>Neoptera</taxon>
        <taxon>Paraneoptera</taxon>
        <taxon>Hemiptera</taxon>
        <taxon>Heteroptera</taxon>
        <taxon>Panheteroptera</taxon>
        <taxon>Cimicomorpha</taxon>
        <taxon>Miridae</taxon>
        <taxon>Dicyphina</taxon>
        <taxon>Nesidiocoris</taxon>
    </lineage>
</organism>
<reference evidence="1 2" key="1">
    <citation type="submission" date="2023-09" db="EMBL/GenBank/DDBJ databases">
        <title>Nesidiocoris tenuis whole genome shotgun sequence.</title>
        <authorList>
            <person name="Shibata T."/>
            <person name="Shimoda M."/>
            <person name="Kobayashi T."/>
            <person name="Uehara T."/>
        </authorList>
    </citation>
    <scope>NUCLEOTIDE SEQUENCE [LARGE SCALE GENOMIC DNA]</scope>
    <source>
        <strain evidence="1 2">Japan</strain>
    </source>
</reference>
<accession>A0ABN7AXQ5</accession>
<dbReference type="EMBL" id="AP028915">
    <property type="protein sequence ID" value="BES96942.1"/>
    <property type="molecule type" value="Genomic_DNA"/>
</dbReference>